<name>A0A7W6J423_9HYPH</name>
<dbReference type="RefSeq" id="WP_183365621.1">
    <property type="nucleotide sequence ID" value="NZ_JACIEZ010000002.1"/>
</dbReference>
<keyword evidence="1" id="KW-0732">Signal</keyword>
<reference evidence="3 4" key="1">
    <citation type="submission" date="2020-08" db="EMBL/GenBank/DDBJ databases">
        <title>Genomic Encyclopedia of Type Strains, Phase IV (KMG-IV): sequencing the most valuable type-strain genomes for metagenomic binning, comparative biology and taxonomic classification.</title>
        <authorList>
            <person name="Goeker M."/>
        </authorList>
    </citation>
    <scope>NUCLEOTIDE SEQUENCE [LARGE SCALE GENOMIC DNA]</scope>
    <source>
        <strain evidence="3 4">DSM 29853</strain>
    </source>
</reference>
<dbReference type="EMBL" id="JACIEZ010000002">
    <property type="protein sequence ID" value="MBB4064395.1"/>
    <property type="molecule type" value="Genomic_DNA"/>
</dbReference>
<accession>A0A7W6J423</accession>
<organism evidence="3 4">
    <name type="scientific">Gellertiella hungarica</name>
    <dbReference type="NCBI Taxonomy" id="1572859"/>
    <lineage>
        <taxon>Bacteria</taxon>
        <taxon>Pseudomonadati</taxon>
        <taxon>Pseudomonadota</taxon>
        <taxon>Alphaproteobacteria</taxon>
        <taxon>Hyphomicrobiales</taxon>
        <taxon>Rhizobiaceae</taxon>
        <taxon>Gellertiella</taxon>
    </lineage>
</organism>
<feature type="chain" id="PRO_5030811449" description="DUF4424 domain-containing protein" evidence="1">
    <location>
        <begin position="28"/>
        <end position="343"/>
    </location>
</feature>
<evidence type="ECO:0000256" key="1">
    <source>
        <dbReference type="SAM" id="SignalP"/>
    </source>
</evidence>
<dbReference type="InterPro" id="IPR025538">
    <property type="entry name" value="DUF4424"/>
</dbReference>
<feature type="signal peptide" evidence="1">
    <location>
        <begin position="1"/>
        <end position="27"/>
    </location>
</feature>
<dbReference type="AlphaFoldDB" id="A0A7W6J423"/>
<keyword evidence="4" id="KW-1185">Reference proteome</keyword>
<evidence type="ECO:0000313" key="4">
    <source>
        <dbReference type="Proteomes" id="UP000528286"/>
    </source>
</evidence>
<proteinExistence type="predicted"/>
<feature type="domain" description="DUF4424" evidence="2">
    <location>
        <begin position="27"/>
        <end position="333"/>
    </location>
</feature>
<evidence type="ECO:0000313" key="3">
    <source>
        <dbReference type="EMBL" id="MBB4064395.1"/>
    </source>
</evidence>
<comment type="caution">
    <text evidence="3">The sequence shown here is derived from an EMBL/GenBank/DDBJ whole genome shotgun (WGS) entry which is preliminary data.</text>
</comment>
<evidence type="ECO:0000259" key="2">
    <source>
        <dbReference type="Pfam" id="PF14415"/>
    </source>
</evidence>
<dbReference type="Proteomes" id="UP000528286">
    <property type="component" value="Unassembled WGS sequence"/>
</dbReference>
<dbReference type="Gene3D" id="2.60.40.3680">
    <property type="match status" value="1"/>
</dbReference>
<gene>
    <name evidence="3" type="ORF">GGR23_001572</name>
</gene>
<dbReference type="Pfam" id="PF14415">
    <property type="entry name" value="DUF4424"/>
    <property type="match status" value="1"/>
</dbReference>
<protein>
    <recommendedName>
        <fullName evidence="2">DUF4424 domain-containing protein</fullName>
    </recommendedName>
</protein>
<sequence>MSVHRSSLPALALALGATVAAPHGALANDTMAVLGAGGLRLATTGDVTMTSEDLYISPDEVRVDYVFTNNSDKDIESVVAFPMPDLETYIETDIGVADKESDNFMNFHVEQDGEEIEPELQQRVIAGNLDVTEEVDAQGVPKLGLSEKAQAAVNKLPPEVQDDWVARGLLYKNVWYEGDKEMSEISPRWTVRSTYWWRTVFPAKKSVTVHHSYKPVVGGTVAMTYIDNGKPGTNYQDYKTKYCIDDGFMKASAKLEQQQKDIPDTYYMESWISYILTTGANWAGPIGDFHLTVDKGAADAIVSFCGKDVKKTGPTTFEMRAKEFFPERDLDILIVYKQMIQQQ</sequence>